<name>A0A173RUA4_9FIRM</name>
<feature type="domain" description="Glycosyltransferase 2-like" evidence="1">
    <location>
        <begin position="333"/>
        <end position="450"/>
    </location>
</feature>
<dbReference type="Gene3D" id="3.90.550.10">
    <property type="entry name" value="Spore Coat Polysaccharide Biosynthesis Protein SpsA, Chain A"/>
    <property type="match status" value="2"/>
</dbReference>
<reference evidence="2 3" key="1">
    <citation type="submission" date="2015-09" db="EMBL/GenBank/DDBJ databases">
        <authorList>
            <consortium name="Pathogen Informatics"/>
        </authorList>
    </citation>
    <scope>NUCLEOTIDE SEQUENCE [LARGE SCALE GENOMIC DNA]</scope>
    <source>
        <strain evidence="2 3">2789STDY5834961</strain>
    </source>
</reference>
<protein>
    <submittedName>
        <fullName evidence="2">Chondroitin polymerase</fullName>
    </submittedName>
</protein>
<dbReference type="InterPro" id="IPR001173">
    <property type="entry name" value="Glyco_trans_2-like"/>
</dbReference>
<organism evidence="2 3">
    <name type="scientific">Dorea longicatena</name>
    <dbReference type="NCBI Taxonomy" id="88431"/>
    <lineage>
        <taxon>Bacteria</taxon>
        <taxon>Bacillati</taxon>
        <taxon>Bacillota</taxon>
        <taxon>Clostridia</taxon>
        <taxon>Lachnospirales</taxon>
        <taxon>Lachnospiraceae</taxon>
        <taxon>Dorea</taxon>
    </lineage>
</organism>
<gene>
    <name evidence="2" type="primary">kfoC_1</name>
    <name evidence="2" type="ORF">ERS852573_00658</name>
</gene>
<dbReference type="PANTHER" id="PTHR22916">
    <property type="entry name" value="GLYCOSYLTRANSFERASE"/>
    <property type="match status" value="1"/>
</dbReference>
<accession>A0A173RUA4</accession>
<dbReference type="OrthoDB" id="9179784at2"/>
<dbReference type="CDD" id="cd00761">
    <property type="entry name" value="Glyco_tranf_GTA_type"/>
    <property type="match status" value="1"/>
</dbReference>
<dbReference type="SUPFAM" id="SSF53448">
    <property type="entry name" value="Nucleotide-diphospho-sugar transferases"/>
    <property type="match status" value="2"/>
</dbReference>
<dbReference type="AlphaFoldDB" id="A0A173RUA4"/>
<evidence type="ECO:0000313" key="2">
    <source>
        <dbReference type="EMBL" id="CUM81562.1"/>
    </source>
</evidence>
<sequence>MFGIKTKLRELKSDAGDLRRYGYGSVKKKHERKAYHKTPELNVIQKVHIVNEQELKQQRKQTFKNNYKVSIITPLYNTPGQFLEELLTSLKNQTYANWELCLADGSDADHKYVGEICKEWQRKDARIVYEVLKENKGISENTNECLKLATGDYIGLLDHDDVLHPSAIFEMVKAMNESGADFLYSDEVKYSGDICKISDPLAFNLKPGFGKDDLRSHNYICHFTVFSKKLLETQEQFYRKEYDGSQDHDMVLRLTERAEKIVHVPKVLYYWRMHNNSVAQNLDSKSYAVDAAIRAVSGQLVREHESGKVGSSLPFRTIYKVDYDIINTPLVSIVVHNCKSEKQIKDTVERIFEVTDYKNIEIIYLFNKTCKTIQIKLENNSKVKWIECKNYSDAEEWNLGVQSAHGEYIVLMDVKCRPANSRWLDEMLMFAQREDVVTVGPKIYYRDRSVAYAGIALSKKKKSGLYWLCQYNTIDEIGYEGMLCHARDTSASMAGCMMFKKKNWEENQKFDSCMGKLADIDFCLKGSRNHKLNVWTSYSEILYTGENLIPETGDSEISAFKNEWKEEIVKETYCHPMWEKLGLV</sequence>
<dbReference type="EMBL" id="CYXO01000003">
    <property type="protein sequence ID" value="CUM81562.1"/>
    <property type="molecule type" value="Genomic_DNA"/>
</dbReference>
<evidence type="ECO:0000313" key="3">
    <source>
        <dbReference type="Proteomes" id="UP000095597"/>
    </source>
</evidence>
<dbReference type="Proteomes" id="UP000095597">
    <property type="component" value="Unassembled WGS sequence"/>
</dbReference>
<dbReference type="PANTHER" id="PTHR22916:SF3">
    <property type="entry name" value="UDP-GLCNAC:BETAGAL BETA-1,3-N-ACETYLGLUCOSAMINYLTRANSFERASE-LIKE PROTEIN 1"/>
    <property type="match status" value="1"/>
</dbReference>
<dbReference type="InterPro" id="IPR029044">
    <property type="entry name" value="Nucleotide-diphossugar_trans"/>
</dbReference>
<dbReference type="CDD" id="cd04184">
    <property type="entry name" value="GT2_RfbC_Mx_like"/>
    <property type="match status" value="1"/>
</dbReference>
<feature type="domain" description="Glycosyltransferase 2-like" evidence="1">
    <location>
        <begin position="70"/>
        <end position="232"/>
    </location>
</feature>
<dbReference type="RefSeq" id="WP_055213666.1">
    <property type="nucleotide sequence ID" value="NZ_CYXO01000003.1"/>
</dbReference>
<evidence type="ECO:0000259" key="1">
    <source>
        <dbReference type="Pfam" id="PF00535"/>
    </source>
</evidence>
<proteinExistence type="predicted"/>
<dbReference type="Pfam" id="PF00535">
    <property type="entry name" value="Glycos_transf_2"/>
    <property type="match status" value="2"/>
</dbReference>